<keyword evidence="4" id="KW-0418">Kinase</keyword>
<dbReference type="Proteomes" id="UP000654279">
    <property type="component" value="Unassembled WGS sequence"/>
</dbReference>
<evidence type="ECO:0000259" key="8">
    <source>
        <dbReference type="Pfam" id="PF17042"/>
    </source>
</evidence>
<name>A0A926CYZ1_9FIRM</name>
<evidence type="ECO:0000256" key="6">
    <source>
        <dbReference type="ARBA" id="ARBA00023277"/>
    </source>
</evidence>
<evidence type="ECO:0000256" key="2">
    <source>
        <dbReference type="ARBA" id="ARBA00022679"/>
    </source>
</evidence>
<evidence type="ECO:0000256" key="1">
    <source>
        <dbReference type="ARBA" id="ARBA00005715"/>
    </source>
</evidence>
<dbReference type="SUPFAM" id="SSF142764">
    <property type="entry name" value="YgbK-like"/>
    <property type="match status" value="1"/>
</dbReference>
<dbReference type="GO" id="GO:0005524">
    <property type="term" value="F:ATP binding"/>
    <property type="evidence" value="ECO:0007669"/>
    <property type="project" value="UniProtKB-KW"/>
</dbReference>
<organism evidence="9 10">
    <name type="scientific">Luoshenia tenuis</name>
    <dbReference type="NCBI Taxonomy" id="2763654"/>
    <lineage>
        <taxon>Bacteria</taxon>
        <taxon>Bacillati</taxon>
        <taxon>Bacillota</taxon>
        <taxon>Clostridia</taxon>
        <taxon>Christensenellales</taxon>
        <taxon>Christensenellaceae</taxon>
        <taxon>Luoshenia</taxon>
    </lineage>
</organism>
<keyword evidence="2" id="KW-0808">Transferase</keyword>
<evidence type="ECO:0000256" key="5">
    <source>
        <dbReference type="ARBA" id="ARBA00022840"/>
    </source>
</evidence>
<comment type="similarity">
    <text evidence="1">Belongs to the four-carbon acid sugar kinase family.</text>
</comment>
<sequence>MAGLPALPDAEKIDAIWKAALEKMHGVRIMVLDDDPTGVQTVHDIPVFTDWSEEAIGAAMAGDYPLSFILTNSRAFSAQETEKAHEEMAQRIAAAAKKGGYGYLIMSRGDSTLRGHYPLETDVLRRTMERAGDKVDGEIICPYFAEGGRFTIDSVHYVKMGQELVPAGETEFARDATFGYRASDLRDWVEEKTAGRIQAAQVERLTLAEIRSGDVEGIAEKLAGLNGRALVADGVCEGDMRLLSAAIALAVASGKRFIFRTAAGLVKALGGIESRPLLGREELRLPGGKGGLILVGSHVQKTTAQLNSLLELEGVVQREFDITKPLEQESRAARAWAEEALQKGQVAVIYTSRKRAQVPGGPEEQLKFSVAVSAAVTDIVKQLEVTPGFLIAKGGITSSDIGIKGLGVKRAMVAGQAAPGIPVWRCGEESRFPGLSYVIFPGNVGDEDTLRNMVAGLR</sequence>
<evidence type="ECO:0000256" key="3">
    <source>
        <dbReference type="ARBA" id="ARBA00022741"/>
    </source>
</evidence>
<dbReference type="InterPro" id="IPR031475">
    <property type="entry name" value="NBD_C"/>
</dbReference>
<evidence type="ECO:0000313" key="9">
    <source>
        <dbReference type="EMBL" id="MBC8528519.1"/>
    </source>
</evidence>
<gene>
    <name evidence="9" type="ORF">H8699_03590</name>
</gene>
<keyword evidence="5" id="KW-0067">ATP-binding</keyword>
<keyword evidence="6" id="KW-0119">Carbohydrate metabolism</keyword>
<evidence type="ECO:0000256" key="4">
    <source>
        <dbReference type="ARBA" id="ARBA00022777"/>
    </source>
</evidence>
<keyword evidence="10" id="KW-1185">Reference proteome</keyword>
<feature type="domain" description="Four-carbon acid sugar kinase N-terminal" evidence="7">
    <location>
        <begin position="29"/>
        <end position="269"/>
    </location>
</feature>
<evidence type="ECO:0000313" key="10">
    <source>
        <dbReference type="Proteomes" id="UP000654279"/>
    </source>
</evidence>
<dbReference type="Gene3D" id="3.40.980.20">
    <property type="entry name" value="Four-carbon acid sugar kinase, nucleotide binding domain"/>
    <property type="match status" value="1"/>
</dbReference>
<comment type="caution">
    <text evidence="9">The sequence shown here is derived from an EMBL/GenBank/DDBJ whole genome shotgun (WGS) entry which is preliminary data.</text>
</comment>
<evidence type="ECO:0000259" key="7">
    <source>
        <dbReference type="Pfam" id="PF07005"/>
    </source>
</evidence>
<dbReference type="InterPro" id="IPR037051">
    <property type="entry name" value="4-carb_acid_sugar_kinase_N_sf"/>
</dbReference>
<proteinExistence type="inferred from homology"/>
<protein>
    <submittedName>
        <fullName evidence="9">Hydroxyacid dehydrogenase</fullName>
    </submittedName>
</protein>
<accession>A0A926CYZ1</accession>
<dbReference type="InterPro" id="IPR042213">
    <property type="entry name" value="NBD_C_sf"/>
</dbReference>
<dbReference type="Pfam" id="PF17042">
    <property type="entry name" value="NBD_C"/>
    <property type="match status" value="1"/>
</dbReference>
<dbReference type="EMBL" id="JACRSO010000001">
    <property type="protein sequence ID" value="MBC8528519.1"/>
    <property type="molecule type" value="Genomic_DNA"/>
</dbReference>
<keyword evidence="3" id="KW-0547">Nucleotide-binding</keyword>
<dbReference type="GO" id="GO:0016301">
    <property type="term" value="F:kinase activity"/>
    <property type="evidence" value="ECO:0007669"/>
    <property type="project" value="UniProtKB-KW"/>
</dbReference>
<reference evidence="9" key="1">
    <citation type="submission" date="2020-08" db="EMBL/GenBank/DDBJ databases">
        <title>Genome public.</title>
        <authorList>
            <person name="Liu C."/>
            <person name="Sun Q."/>
        </authorList>
    </citation>
    <scope>NUCLEOTIDE SEQUENCE</scope>
    <source>
        <strain evidence="9">NSJ-44</strain>
    </source>
</reference>
<dbReference type="InterPro" id="IPR010737">
    <property type="entry name" value="4-carb_acid_sugar_kinase_N"/>
</dbReference>
<dbReference type="AlphaFoldDB" id="A0A926CYZ1"/>
<dbReference type="Gene3D" id="3.40.50.10840">
    <property type="entry name" value="Putative sugar-binding, N-terminal domain"/>
    <property type="match status" value="1"/>
</dbReference>
<feature type="domain" description="Four-carbon acid sugar kinase nucleotide binding" evidence="8">
    <location>
        <begin position="292"/>
        <end position="450"/>
    </location>
</feature>
<dbReference type="Pfam" id="PF07005">
    <property type="entry name" value="SBD_N"/>
    <property type="match status" value="1"/>
</dbReference>